<protein>
    <recommendedName>
        <fullName evidence="12">Phosphoglucomutase</fullName>
        <ecNumber evidence="6">5.4.2.2</ecNumber>
    </recommendedName>
    <alternativeName>
        <fullName evidence="14">Alpha-phosphoglucomutase</fullName>
    </alternativeName>
    <alternativeName>
        <fullName evidence="13">Glucose phosphomutase</fullName>
    </alternativeName>
</protein>
<keyword evidence="11 20" id="KW-0413">Isomerase</keyword>
<keyword evidence="10 15" id="KW-0460">Magnesium</keyword>
<comment type="cofactor">
    <cofactor evidence="2">
        <name>Mg(2+)</name>
        <dbReference type="ChEBI" id="CHEBI:18420"/>
    </cofactor>
</comment>
<dbReference type="InterPro" id="IPR016055">
    <property type="entry name" value="A-D-PHexomutase_a/b/a-I/II/III"/>
</dbReference>
<evidence type="ECO:0000256" key="12">
    <source>
        <dbReference type="ARBA" id="ARBA00039995"/>
    </source>
</evidence>
<keyword evidence="7" id="KW-0313">Glucose metabolism</keyword>
<gene>
    <name evidence="20" type="ORF">ACFQAV_12760</name>
</gene>
<dbReference type="PANTHER" id="PTHR45745">
    <property type="entry name" value="PHOSPHOMANNOMUTASE 45A"/>
    <property type="match status" value="1"/>
</dbReference>
<evidence type="ECO:0000256" key="15">
    <source>
        <dbReference type="RuleBase" id="RU004326"/>
    </source>
</evidence>
<dbReference type="Gene3D" id="3.30.310.50">
    <property type="entry name" value="Alpha-D-phosphohexomutase, C-terminal domain"/>
    <property type="match status" value="1"/>
</dbReference>
<dbReference type="CDD" id="cd05799">
    <property type="entry name" value="PGM2"/>
    <property type="match status" value="1"/>
</dbReference>
<feature type="domain" description="Alpha-D-phosphohexomutase C-terminal" evidence="16">
    <location>
        <begin position="506"/>
        <end position="544"/>
    </location>
</feature>
<comment type="caution">
    <text evidence="20">The sequence shown here is derived from an EMBL/GenBank/DDBJ whole genome shotgun (WGS) entry which is preliminary data.</text>
</comment>
<evidence type="ECO:0000256" key="8">
    <source>
        <dbReference type="ARBA" id="ARBA00022553"/>
    </source>
</evidence>
<dbReference type="SUPFAM" id="SSF55957">
    <property type="entry name" value="Phosphoglucomutase, C-terminal domain"/>
    <property type="match status" value="1"/>
</dbReference>
<dbReference type="InterPro" id="IPR005845">
    <property type="entry name" value="A-D-PHexomutase_a/b/a-II"/>
</dbReference>
<evidence type="ECO:0000259" key="19">
    <source>
        <dbReference type="Pfam" id="PF02880"/>
    </source>
</evidence>
<accession>A0ABW1RQH2</accession>
<evidence type="ECO:0000256" key="6">
    <source>
        <dbReference type="ARBA" id="ARBA00012728"/>
    </source>
</evidence>
<dbReference type="PROSITE" id="PS00710">
    <property type="entry name" value="PGM_PMM"/>
    <property type="match status" value="1"/>
</dbReference>
<evidence type="ECO:0000256" key="13">
    <source>
        <dbReference type="ARBA" id="ARBA00041398"/>
    </source>
</evidence>
<dbReference type="InterPro" id="IPR005844">
    <property type="entry name" value="A-D-PHexomutase_a/b/a-I"/>
</dbReference>
<reference evidence="21" key="1">
    <citation type="journal article" date="2019" name="Int. J. Syst. Evol. Microbiol.">
        <title>The Global Catalogue of Microorganisms (GCM) 10K type strain sequencing project: providing services to taxonomists for standard genome sequencing and annotation.</title>
        <authorList>
            <consortium name="The Broad Institute Genomics Platform"/>
            <consortium name="The Broad Institute Genome Sequencing Center for Infectious Disease"/>
            <person name="Wu L."/>
            <person name="Ma J."/>
        </authorList>
    </citation>
    <scope>NUCLEOTIDE SEQUENCE [LARGE SCALE GENOMIC DNA]</scope>
    <source>
        <strain evidence="21">CCM 8927</strain>
    </source>
</reference>
<evidence type="ECO:0000259" key="16">
    <source>
        <dbReference type="Pfam" id="PF00408"/>
    </source>
</evidence>
<evidence type="ECO:0000313" key="20">
    <source>
        <dbReference type="EMBL" id="MFC6177681.1"/>
    </source>
</evidence>
<feature type="domain" description="Alpha-D-phosphohexomutase alpha/beta/alpha" evidence="19">
    <location>
        <begin position="322"/>
        <end position="438"/>
    </location>
</feature>
<proteinExistence type="inferred from homology"/>
<feature type="domain" description="Alpha-D-phosphohexomutase alpha/beta/alpha" evidence="18">
    <location>
        <begin position="206"/>
        <end position="315"/>
    </location>
</feature>
<evidence type="ECO:0000256" key="11">
    <source>
        <dbReference type="ARBA" id="ARBA00023235"/>
    </source>
</evidence>
<evidence type="ECO:0000256" key="1">
    <source>
        <dbReference type="ARBA" id="ARBA00000443"/>
    </source>
</evidence>
<dbReference type="Pfam" id="PF02880">
    <property type="entry name" value="PGM_PMM_III"/>
    <property type="match status" value="1"/>
</dbReference>
<evidence type="ECO:0000259" key="17">
    <source>
        <dbReference type="Pfam" id="PF02878"/>
    </source>
</evidence>
<evidence type="ECO:0000256" key="3">
    <source>
        <dbReference type="ARBA" id="ARBA00005164"/>
    </source>
</evidence>
<organism evidence="20 21">
    <name type="scientific">Companilactobacillus huachuanensis</name>
    <dbReference type="NCBI Taxonomy" id="2559914"/>
    <lineage>
        <taxon>Bacteria</taxon>
        <taxon>Bacillati</taxon>
        <taxon>Bacillota</taxon>
        <taxon>Bacilli</taxon>
        <taxon>Lactobacillales</taxon>
        <taxon>Lactobacillaceae</taxon>
        <taxon>Companilactobacillus</taxon>
    </lineage>
</organism>
<dbReference type="Gene3D" id="3.40.120.10">
    <property type="entry name" value="Alpha-D-Glucose-1,6-Bisphosphate, subunit A, domain 3"/>
    <property type="match status" value="3"/>
</dbReference>
<evidence type="ECO:0000259" key="18">
    <source>
        <dbReference type="Pfam" id="PF02879"/>
    </source>
</evidence>
<dbReference type="InterPro" id="IPR005846">
    <property type="entry name" value="A-D-PHexomutase_a/b/a-III"/>
</dbReference>
<sequence length="570" mass="64094">MNWQDNFQMWENNQKLDSNIKNELNKINDNEELKDRFSAFPTFGTGGIRAKLGVGTSRLNYYTVARTTEGLANYILKNKRENEGVVISFDTRNYSNDFAIISANILAQNGIKVYICNHVTPTPELSYLVRHFEAGQGIMITASHNPAIYNGYKVYDSDGGQITLDTANEISVEIDKCRNYLELSVNTKLTDSPLVNILDEDVENLYLHHLKEVTRNPKMIEKYGNELKIVYTPLHGTGLKLVTKGLEAAGFTNVIVEPQQAIPDPNFSTVKFPNPEFPSAFDLAIKLGYKEDADILIATDPDADRLGVALRDENGIFRLLSGNQLGALMVNYLVNHISQNDHSRYQVVKTIVTSNLGAEIAKKNNCDVRETLTGFKFIGEQIEEIEESADDIKYLFAYEESYGYLISPFVRDKDSIQAALLTAEIALSLKRHGENLLTQLESLYSEFGFYQDKLITKTFTSEAEANTLVGKIAELRNSHPKTIGNMVVQKIQDFEKSEQFDILNDSVQVLKLPKSNVIKIILKDQSWLAIRPSGTEPKIKIYISCVGNAKKDCQNKLSVLENFANKLLEV</sequence>
<comment type="pathway">
    <text evidence="3">Glycolipid metabolism; diglucosyl-diacylglycerol biosynthesis.</text>
</comment>
<feature type="domain" description="Alpha-D-phosphohexomutase alpha/beta/alpha" evidence="17">
    <location>
        <begin position="42"/>
        <end position="177"/>
    </location>
</feature>
<dbReference type="PANTHER" id="PTHR45745:SF1">
    <property type="entry name" value="PHOSPHOGLUCOMUTASE 2B-RELATED"/>
    <property type="match status" value="1"/>
</dbReference>
<evidence type="ECO:0000256" key="7">
    <source>
        <dbReference type="ARBA" id="ARBA00022526"/>
    </source>
</evidence>
<dbReference type="PRINTS" id="PR00509">
    <property type="entry name" value="PGMPMM"/>
</dbReference>
<keyword evidence="7" id="KW-0119">Carbohydrate metabolism</keyword>
<evidence type="ECO:0000256" key="10">
    <source>
        <dbReference type="ARBA" id="ARBA00022842"/>
    </source>
</evidence>
<dbReference type="GO" id="GO:0016853">
    <property type="term" value="F:isomerase activity"/>
    <property type="evidence" value="ECO:0007669"/>
    <property type="project" value="UniProtKB-KW"/>
</dbReference>
<dbReference type="Pfam" id="PF02878">
    <property type="entry name" value="PGM_PMM_I"/>
    <property type="match status" value="1"/>
</dbReference>
<comment type="pathway">
    <text evidence="4">Lipid metabolism.</text>
</comment>
<evidence type="ECO:0000256" key="9">
    <source>
        <dbReference type="ARBA" id="ARBA00022723"/>
    </source>
</evidence>
<comment type="catalytic activity">
    <reaction evidence="1">
        <text>alpha-D-glucose 1-phosphate = alpha-D-glucose 6-phosphate</text>
        <dbReference type="Rhea" id="RHEA:23536"/>
        <dbReference type="ChEBI" id="CHEBI:58225"/>
        <dbReference type="ChEBI" id="CHEBI:58601"/>
        <dbReference type="EC" id="5.4.2.2"/>
    </reaction>
</comment>
<comment type="similarity">
    <text evidence="5 15">Belongs to the phosphohexose mutase family.</text>
</comment>
<name>A0ABW1RQH2_9LACO</name>
<dbReference type="InterPro" id="IPR005843">
    <property type="entry name" value="A-D-PHexomutase_C"/>
</dbReference>
<dbReference type="SUPFAM" id="SSF53738">
    <property type="entry name" value="Phosphoglucomutase, first 3 domains"/>
    <property type="match status" value="3"/>
</dbReference>
<evidence type="ECO:0000313" key="21">
    <source>
        <dbReference type="Proteomes" id="UP001596288"/>
    </source>
</evidence>
<dbReference type="Pfam" id="PF02879">
    <property type="entry name" value="PGM_PMM_II"/>
    <property type="match status" value="1"/>
</dbReference>
<dbReference type="RefSeq" id="WP_137612043.1">
    <property type="nucleotide sequence ID" value="NZ_BJDF01000017.1"/>
</dbReference>
<dbReference type="InterPro" id="IPR036900">
    <property type="entry name" value="A-D-PHexomutase_C_sf"/>
</dbReference>
<dbReference type="EMBL" id="JBHSSF010000041">
    <property type="protein sequence ID" value="MFC6177681.1"/>
    <property type="molecule type" value="Genomic_DNA"/>
</dbReference>
<dbReference type="InterPro" id="IPR016066">
    <property type="entry name" value="A-D-PHexomutase_CS"/>
</dbReference>
<dbReference type="InterPro" id="IPR005841">
    <property type="entry name" value="Alpha-D-phosphohexomutase_SF"/>
</dbReference>
<dbReference type="Pfam" id="PF00408">
    <property type="entry name" value="PGM_PMM_IV"/>
    <property type="match status" value="1"/>
</dbReference>
<evidence type="ECO:0000256" key="2">
    <source>
        <dbReference type="ARBA" id="ARBA00001946"/>
    </source>
</evidence>
<keyword evidence="9 15" id="KW-0479">Metal-binding</keyword>
<keyword evidence="8" id="KW-0597">Phosphoprotein</keyword>
<evidence type="ECO:0000256" key="14">
    <source>
        <dbReference type="ARBA" id="ARBA00041467"/>
    </source>
</evidence>
<keyword evidence="21" id="KW-1185">Reference proteome</keyword>
<evidence type="ECO:0000256" key="5">
    <source>
        <dbReference type="ARBA" id="ARBA00010231"/>
    </source>
</evidence>
<evidence type="ECO:0000256" key="4">
    <source>
        <dbReference type="ARBA" id="ARBA00005189"/>
    </source>
</evidence>
<dbReference type="Proteomes" id="UP001596288">
    <property type="component" value="Unassembled WGS sequence"/>
</dbReference>
<dbReference type="EC" id="5.4.2.2" evidence="6"/>